<evidence type="ECO:0000313" key="3">
    <source>
        <dbReference type="EMBL" id="VDK68271.1"/>
    </source>
</evidence>
<dbReference type="InterPro" id="IPR001258">
    <property type="entry name" value="NHL_repeat"/>
</dbReference>
<dbReference type="Gene3D" id="2.120.10.30">
    <property type="entry name" value="TolB, C-terminal domain"/>
    <property type="match status" value="1"/>
</dbReference>
<evidence type="ECO:0000256" key="2">
    <source>
        <dbReference type="PROSITE-ProRule" id="PRU00504"/>
    </source>
</evidence>
<feature type="repeat" description="NHL" evidence="2">
    <location>
        <begin position="1"/>
        <end position="40"/>
    </location>
</feature>
<dbReference type="WBParaSite" id="ASIM_0001984201-mRNA-1">
    <property type="protein sequence ID" value="ASIM_0001984201-mRNA-1"/>
    <property type="gene ID" value="ASIM_0001984201"/>
</dbReference>
<name>A0A0M3KFT1_ANISI</name>
<organism evidence="5">
    <name type="scientific">Anisakis simplex</name>
    <name type="common">Herring worm</name>
    <dbReference type="NCBI Taxonomy" id="6269"/>
    <lineage>
        <taxon>Eukaryota</taxon>
        <taxon>Metazoa</taxon>
        <taxon>Ecdysozoa</taxon>
        <taxon>Nematoda</taxon>
        <taxon>Chromadorea</taxon>
        <taxon>Rhabditida</taxon>
        <taxon>Spirurina</taxon>
        <taxon>Ascaridomorpha</taxon>
        <taxon>Ascaridoidea</taxon>
        <taxon>Anisakidae</taxon>
        <taxon>Anisakis</taxon>
        <taxon>Anisakis simplex complex</taxon>
    </lineage>
</organism>
<dbReference type="Proteomes" id="UP000267096">
    <property type="component" value="Unassembled WGS sequence"/>
</dbReference>
<keyword evidence="1" id="KW-0677">Repeat</keyword>
<proteinExistence type="predicted"/>
<dbReference type="Pfam" id="PF01436">
    <property type="entry name" value="NHL"/>
    <property type="match status" value="1"/>
</dbReference>
<sequence>MHCFGTWGVGAGQLKGLEDIALLDHTIVVSDRENHRIQLF</sequence>
<gene>
    <name evidence="3" type="ORF">ASIM_LOCUS19229</name>
</gene>
<dbReference type="EMBL" id="UYRR01036864">
    <property type="protein sequence ID" value="VDK68271.1"/>
    <property type="molecule type" value="Genomic_DNA"/>
</dbReference>
<reference evidence="5" key="1">
    <citation type="submission" date="2017-02" db="UniProtKB">
        <authorList>
            <consortium name="WormBaseParasite"/>
        </authorList>
    </citation>
    <scope>IDENTIFICATION</scope>
</reference>
<reference evidence="3 4" key="2">
    <citation type="submission" date="2018-11" db="EMBL/GenBank/DDBJ databases">
        <authorList>
            <consortium name="Pathogen Informatics"/>
        </authorList>
    </citation>
    <scope>NUCLEOTIDE SEQUENCE [LARGE SCALE GENOMIC DNA]</scope>
</reference>
<dbReference type="PROSITE" id="PS51125">
    <property type="entry name" value="NHL"/>
    <property type="match status" value="1"/>
</dbReference>
<evidence type="ECO:0000313" key="4">
    <source>
        <dbReference type="Proteomes" id="UP000267096"/>
    </source>
</evidence>
<keyword evidence="4" id="KW-1185">Reference proteome</keyword>
<dbReference type="OrthoDB" id="342730at2759"/>
<evidence type="ECO:0000313" key="5">
    <source>
        <dbReference type="WBParaSite" id="ASIM_0001984201-mRNA-1"/>
    </source>
</evidence>
<dbReference type="InterPro" id="IPR011042">
    <property type="entry name" value="6-blade_b-propeller_TolB-like"/>
</dbReference>
<accession>A0A0M3KFT1</accession>
<dbReference type="AlphaFoldDB" id="A0A0M3KFT1"/>
<protein>
    <submittedName>
        <fullName evidence="3 5">Uncharacterized protein</fullName>
    </submittedName>
</protein>
<evidence type="ECO:0000256" key="1">
    <source>
        <dbReference type="ARBA" id="ARBA00022737"/>
    </source>
</evidence>